<sequence>MSTELKPGRYTVRYVPPGIQLPFIGGLYANPKEIHQPIAGEALGPRTQVWDVEPAQDGKFTIVRPGVIPSKDDPAGSSTSLLGWNVGWPNELSPKGIVLLDDGYTEFEIKPVGEGEKLMYSIQDTSGSSIPENKYYIAIDNKQQLVSWPYDMNQEEGQLLPHWQFTPFSN</sequence>
<dbReference type="AlphaFoldDB" id="A0AAD5VX63"/>
<accession>A0AAD5VX63</accession>
<gene>
    <name evidence="1" type="ORF">NP233_g5077</name>
</gene>
<reference evidence="1" key="1">
    <citation type="submission" date="2022-07" db="EMBL/GenBank/DDBJ databases">
        <title>Genome Sequence of Leucocoprinus birnbaumii.</title>
        <authorList>
            <person name="Buettner E."/>
        </authorList>
    </citation>
    <scope>NUCLEOTIDE SEQUENCE</scope>
    <source>
        <strain evidence="1">VT141</strain>
    </source>
</reference>
<comment type="caution">
    <text evidence="1">The sequence shown here is derived from an EMBL/GenBank/DDBJ whole genome shotgun (WGS) entry which is preliminary data.</text>
</comment>
<keyword evidence="2" id="KW-1185">Reference proteome</keyword>
<dbReference type="EMBL" id="JANIEX010000291">
    <property type="protein sequence ID" value="KAJ3569380.1"/>
    <property type="molecule type" value="Genomic_DNA"/>
</dbReference>
<name>A0AAD5VX63_9AGAR</name>
<evidence type="ECO:0000313" key="2">
    <source>
        <dbReference type="Proteomes" id="UP001213000"/>
    </source>
</evidence>
<dbReference type="Proteomes" id="UP001213000">
    <property type="component" value="Unassembled WGS sequence"/>
</dbReference>
<dbReference type="Gene3D" id="2.80.10.50">
    <property type="match status" value="1"/>
</dbReference>
<proteinExistence type="predicted"/>
<evidence type="ECO:0000313" key="1">
    <source>
        <dbReference type="EMBL" id="KAJ3569380.1"/>
    </source>
</evidence>
<protein>
    <submittedName>
        <fullName evidence="1">Uncharacterized protein</fullName>
    </submittedName>
</protein>
<organism evidence="1 2">
    <name type="scientific">Leucocoprinus birnbaumii</name>
    <dbReference type="NCBI Taxonomy" id="56174"/>
    <lineage>
        <taxon>Eukaryota</taxon>
        <taxon>Fungi</taxon>
        <taxon>Dikarya</taxon>
        <taxon>Basidiomycota</taxon>
        <taxon>Agaricomycotina</taxon>
        <taxon>Agaricomycetes</taxon>
        <taxon>Agaricomycetidae</taxon>
        <taxon>Agaricales</taxon>
        <taxon>Agaricineae</taxon>
        <taxon>Agaricaceae</taxon>
        <taxon>Leucocoprinus</taxon>
    </lineage>
</organism>